<name>A0ABU6QAD2_9FABA</name>
<dbReference type="InterPro" id="IPR046349">
    <property type="entry name" value="C1-like_sf"/>
</dbReference>
<dbReference type="SUPFAM" id="SSF57889">
    <property type="entry name" value="Cysteine-rich domain"/>
    <property type="match status" value="1"/>
</dbReference>
<evidence type="ECO:0000313" key="2">
    <source>
        <dbReference type="Proteomes" id="UP001341840"/>
    </source>
</evidence>
<comment type="caution">
    <text evidence="1">The sequence shown here is derived from an EMBL/GenBank/DDBJ whole genome shotgun (WGS) entry which is preliminary data.</text>
</comment>
<dbReference type="EMBL" id="JASCZI010000111">
    <property type="protein sequence ID" value="MED6108865.1"/>
    <property type="molecule type" value="Genomic_DNA"/>
</dbReference>
<proteinExistence type="predicted"/>
<evidence type="ECO:0000313" key="1">
    <source>
        <dbReference type="EMBL" id="MED6108865.1"/>
    </source>
</evidence>
<dbReference type="Proteomes" id="UP001341840">
    <property type="component" value="Unassembled WGS sequence"/>
</dbReference>
<sequence>MANAYVCDSCKEQGRFWAFYFDVCDYDLHPSCIQRLKLVENAIKVSLQADIWISCFCSEGISEVLTQGTCTKRSSFPISMLLKPVIQIKGTTLVRNGIRFIRLRMTLWPLDPSCGPSTQFGENSICYVGVYFVK</sequence>
<protein>
    <recommendedName>
        <fullName evidence="3">DC1 domain-containing protein</fullName>
    </recommendedName>
</protein>
<organism evidence="1 2">
    <name type="scientific">Stylosanthes scabra</name>
    <dbReference type="NCBI Taxonomy" id="79078"/>
    <lineage>
        <taxon>Eukaryota</taxon>
        <taxon>Viridiplantae</taxon>
        <taxon>Streptophyta</taxon>
        <taxon>Embryophyta</taxon>
        <taxon>Tracheophyta</taxon>
        <taxon>Spermatophyta</taxon>
        <taxon>Magnoliopsida</taxon>
        <taxon>eudicotyledons</taxon>
        <taxon>Gunneridae</taxon>
        <taxon>Pentapetalae</taxon>
        <taxon>rosids</taxon>
        <taxon>fabids</taxon>
        <taxon>Fabales</taxon>
        <taxon>Fabaceae</taxon>
        <taxon>Papilionoideae</taxon>
        <taxon>50 kb inversion clade</taxon>
        <taxon>dalbergioids sensu lato</taxon>
        <taxon>Dalbergieae</taxon>
        <taxon>Pterocarpus clade</taxon>
        <taxon>Stylosanthes</taxon>
    </lineage>
</organism>
<accession>A0ABU6QAD2</accession>
<reference evidence="1 2" key="1">
    <citation type="journal article" date="2023" name="Plants (Basel)">
        <title>Bridging the Gap: Combining Genomics and Transcriptomics Approaches to Understand Stylosanthes scabra, an Orphan Legume from the Brazilian Caatinga.</title>
        <authorList>
            <person name="Ferreira-Neto J.R.C."/>
            <person name="da Silva M.D."/>
            <person name="Binneck E."/>
            <person name="de Melo N.F."/>
            <person name="da Silva R.H."/>
            <person name="de Melo A.L.T.M."/>
            <person name="Pandolfi V."/>
            <person name="Bustamante F.O."/>
            <person name="Brasileiro-Vidal A.C."/>
            <person name="Benko-Iseppon A.M."/>
        </authorList>
    </citation>
    <scope>NUCLEOTIDE SEQUENCE [LARGE SCALE GENOMIC DNA]</scope>
    <source>
        <tissue evidence="1">Leaves</tissue>
    </source>
</reference>
<evidence type="ECO:0008006" key="3">
    <source>
        <dbReference type="Google" id="ProtNLM"/>
    </source>
</evidence>
<keyword evidence="2" id="KW-1185">Reference proteome</keyword>
<gene>
    <name evidence="1" type="ORF">PIB30_028185</name>
</gene>